<proteinExistence type="inferred from homology"/>
<dbReference type="PROSITE" id="PS00086">
    <property type="entry name" value="CYTOCHROME_P450"/>
    <property type="match status" value="1"/>
</dbReference>
<sequence>MVNKQEHARRRRIVSQGLSDAALRSHEPTLISHIKKCFALATEADTGAPQNGWTRPQNMSNWFNWLTFDVMGDVVFGVQYDLLGSPTNRGIPEAIEQSNVRVSVLLQGPILRKIGRVDRWLFPKAIEARNQFLHFVSGLVDRVMNSECEEKARTVVSALKSARDPVTGEILTAKEILAESTTLCVAGADTSSTALAAAFFYLASTPRAYKRLQDEVRSAFGSVDEIRAGPKLSKLTYLRACIDEALRMSPPAGSSLWREIQTGGATVDGQVLPAGVEAGVPIYGIHHNAEYFPAPFEYIPERWLHAEKILAGREVEAARAAFCPFSIGSRSCVGKGMAMLELGLAVAYAVYKFEFFMADESKILKGWGMRGEFPLADHITGSKK</sequence>
<evidence type="ECO:0000256" key="1">
    <source>
        <dbReference type="ARBA" id="ARBA00001971"/>
    </source>
</evidence>
<keyword evidence="13" id="KW-1185">Reference proteome</keyword>
<dbReference type="InterPro" id="IPR050121">
    <property type="entry name" value="Cytochrome_P450_monoxygenase"/>
</dbReference>
<dbReference type="PRINTS" id="PR00463">
    <property type="entry name" value="EP450I"/>
</dbReference>
<dbReference type="Pfam" id="PF00067">
    <property type="entry name" value="p450"/>
    <property type="match status" value="1"/>
</dbReference>
<dbReference type="InParanoid" id="A0A151GP79"/>
<dbReference type="GO" id="GO:0016705">
    <property type="term" value="F:oxidoreductase activity, acting on paired donors, with incorporation or reduction of molecular oxygen"/>
    <property type="evidence" value="ECO:0007669"/>
    <property type="project" value="InterPro"/>
</dbReference>
<evidence type="ECO:0000256" key="2">
    <source>
        <dbReference type="ARBA" id="ARBA00010617"/>
    </source>
</evidence>
<dbReference type="Proteomes" id="UP000076580">
    <property type="component" value="Chromosome 01"/>
</dbReference>
<keyword evidence="7 9" id="KW-0408">Iron</keyword>
<dbReference type="InterPro" id="IPR017972">
    <property type="entry name" value="Cyt_P450_CS"/>
</dbReference>
<comment type="cofactor">
    <cofactor evidence="1 9">
        <name>heme</name>
        <dbReference type="ChEBI" id="CHEBI:30413"/>
    </cofactor>
</comment>
<evidence type="ECO:0000256" key="7">
    <source>
        <dbReference type="ARBA" id="ARBA00023004"/>
    </source>
</evidence>
<dbReference type="InterPro" id="IPR001128">
    <property type="entry name" value="Cyt_P450"/>
</dbReference>
<dbReference type="SUPFAM" id="SSF48264">
    <property type="entry name" value="Cytochrome P450"/>
    <property type="match status" value="1"/>
</dbReference>
<evidence type="ECO:0000256" key="9">
    <source>
        <dbReference type="PIRSR" id="PIRSR602401-1"/>
    </source>
</evidence>
<keyword evidence="6 10" id="KW-0560">Oxidoreductase</keyword>
<dbReference type="GO" id="GO:0020037">
    <property type="term" value="F:heme binding"/>
    <property type="evidence" value="ECO:0007669"/>
    <property type="project" value="InterPro"/>
</dbReference>
<organism evidence="12 13">
    <name type="scientific">Drechmeria coniospora</name>
    <name type="common">Nematophagous fungus</name>
    <name type="synonym">Meria coniospora</name>
    <dbReference type="NCBI Taxonomy" id="98403"/>
    <lineage>
        <taxon>Eukaryota</taxon>
        <taxon>Fungi</taxon>
        <taxon>Dikarya</taxon>
        <taxon>Ascomycota</taxon>
        <taxon>Pezizomycotina</taxon>
        <taxon>Sordariomycetes</taxon>
        <taxon>Hypocreomycetidae</taxon>
        <taxon>Hypocreales</taxon>
        <taxon>Ophiocordycipitaceae</taxon>
        <taxon>Drechmeria</taxon>
    </lineage>
</organism>
<evidence type="ECO:0000313" key="12">
    <source>
        <dbReference type="EMBL" id="KYK58919.1"/>
    </source>
</evidence>
<dbReference type="PANTHER" id="PTHR24305">
    <property type="entry name" value="CYTOCHROME P450"/>
    <property type="match status" value="1"/>
</dbReference>
<dbReference type="STRING" id="98403.A0A151GP79"/>
<keyword evidence="5" id="KW-0862">Zinc</keyword>
<dbReference type="GO" id="GO:0003677">
    <property type="term" value="F:DNA binding"/>
    <property type="evidence" value="ECO:0007669"/>
    <property type="project" value="InterPro"/>
</dbReference>
<accession>A0A151GP79</accession>
<dbReference type="AlphaFoldDB" id="A0A151GP79"/>
<dbReference type="GO" id="GO:0005506">
    <property type="term" value="F:iron ion binding"/>
    <property type="evidence" value="ECO:0007669"/>
    <property type="project" value="InterPro"/>
</dbReference>
<protein>
    <submittedName>
        <fullName evidence="12">Cytochrome P450 3A31</fullName>
    </submittedName>
</protein>
<comment type="similarity">
    <text evidence="2 10">Belongs to the cytochrome P450 family.</text>
</comment>
<evidence type="ECO:0000256" key="4">
    <source>
        <dbReference type="ARBA" id="ARBA00022723"/>
    </source>
</evidence>
<dbReference type="GO" id="GO:0008270">
    <property type="term" value="F:zinc ion binding"/>
    <property type="evidence" value="ECO:0007669"/>
    <property type="project" value="InterPro"/>
</dbReference>
<keyword evidence="4 9" id="KW-0479">Metal-binding</keyword>
<dbReference type="RefSeq" id="XP_040658271.1">
    <property type="nucleotide sequence ID" value="XM_040797388.1"/>
</dbReference>
<feature type="binding site" description="axial binding residue" evidence="9">
    <location>
        <position position="332"/>
    </location>
    <ligand>
        <name>heme</name>
        <dbReference type="ChEBI" id="CHEBI:30413"/>
    </ligand>
    <ligandPart>
        <name>Fe</name>
        <dbReference type="ChEBI" id="CHEBI:18248"/>
    </ligandPart>
</feature>
<evidence type="ECO:0000313" key="13">
    <source>
        <dbReference type="Proteomes" id="UP000076580"/>
    </source>
</evidence>
<comment type="caution">
    <text evidence="12">The sequence shown here is derived from an EMBL/GenBank/DDBJ whole genome shotgun (WGS) entry which is preliminary data.</text>
</comment>
<dbReference type="GO" id="GO:0004497">
    <property type="term" value="F:monooxygenase activity"/>
    <property type="evidence" value="ECO:0007669"/>
    <property type="project" value="UniProtKB-KW"/>
</dbReference>
<evidence type="ECO:0000256" key="8">
    <source>
        <dbReference type="ARBA" id="ARBA00023033"/>
    </source>
</evidence>
<evidence type="ECO:0000256" key="6">
    <source>
        <dbReference type="ARBA" id="ARBA00023002"/>
    </source>
</evidence>
<feature type="domain" description="PARP-type" evidence="11">
    <location>
        <begin position="76"/>
        <end position="120"/>
    </location>
</feature>
<evidence type="ECO:0000259" key="11">
    <source>
        <dbReference type="PROSITE" id="PS50064"/>
    </source>
</evidence>
<reference evidence="12 13" key="1">
    <citation type="journal article" date="2016" name="Sci. Rep.">
        <title>Insights into Adaptations to a Near-Obligate Nematode Endoparasitic Lifestyle from the Finished Genome of Drechmeria coniospora.</title>
        <authorList>
            <person name="Zhang L."/>
            <person name="Zhou Z."/>
            <person name="Guo Q."/>
            <person name="Fokkens L."/>
            <person name="Miskei M."/>
            <person name="Pocsi I."/>
            <person name="Zhang W."/>
            <person name="Chen M."/>
            <person name="Wang L."/>
            <person name="Sun Y."/>
            <person name="Donzelli B.G."/>
            <person name="Gibson D.M."/>
            <person name="Nelson D.R."/>
            <person name="Luo J.G."/>
            <person name="Rep M."/>
            <person name="Liu H."/>
            <person name="Yang S."/>
            <person name="Wang J."/>
            <person name="Krasnoff S.B."/>
            <person name="Xu Y."/>
            <person name="Molnar I."/>
            <person name="Lin M."/>
        </authorList>
    </citation>
    <scope>NUCLEOTIDE SEQUENCE [LARGE SCALE GENOMIC DNA]</scope>
    <source>
        <strain evidence="12 13">ARSEF 6962</strain>
    </source>
</reference>
<dbReference type="InterPro" id="IPR036396">
    <property type="entry name" value="Cyt_P450_sf"/>
</dbReference>
<evidence type="ECO:0000256" key="3">
    <source>
        <dbReference type="ARBA" id="ARBA00022617"/>
    </source>
</evidence>
<evidence type="ECO:0000256" key="5">
    <source>
        <dbReference type="ARBA" id="ARBA00022833"/>
    </source>
</evidence>
<dbReference type="PANTHER" id="PTHR24305:SF237">
    <property type="entry name" value="CYTOCHROME P450 MONOOXYGENASE ATNE-RELATED"/>
    <property type="match status" value="1"/>
</dbReference>
<dbReference type="InterPro" id="IPR001510">
    <property type="entry name" value="Znf_PARP"/>
</dbReference>
<dbReference type="InterPro" id="IPR002401">
    <property type="entry name" value="Cyt_P450_E_grp-I"/>
</dbReference>
<keyword evidence="8 10" id="KW-0503">Monooxygenase</keyword>
<gene>
    <name evidence="12" type="ORF">DCS_00046</name>
</gene>
<dbReference type="CDD" id="cd11061">
    <property type="entry name" value="CYP67-like"/>
    <property type="match status" value="1"/>
</dbReference>
<dbReference type="PRINTS" id="PR00385">
    <property type="entry name" value="P450"/>
</dbReference>
<dbReference type="Gene3D" id="1.10.630.10">
    <property type="entry name" value="Cytochrome P450"/>
    <property type="match status" value="1"/>
</dbReference>
<keyword evidence="3 9" id="KW-0349">Heme</keyword>
<dbReference type="EMBL" id="LAYC01000001">
    <property type="protein sequence ID" value="KYK58919.1"/>
    <property type="molecule type" value="Genomic_DNA"/>
</dbReference>
<dbReference type="GeneID" id="63712689"/>
<evidence type="ECO:0000256" key="10">
    <source>
        <dbReference type="RuleBase" id="RU000461"/>
    </source>
</evidence>
<name>A0A151GP79_DRECN</name>
<dbReference type="PROSITE" id="PS50064">
    <property type="entry name" value="ZF_PARP_2"/>
    <property type="match status" value="1"/>
</dbReference>